<dbReference type="GO" id="GO:0070043">
    <property type="term" value="F:rRNA (guanine-N7-)-methyltransferase activity"/>
    <property type="evidence" value="ECO:0007669"/>
    <property type="project" value="TreeGrafter"/>
</dbReference>
<reference evidence="5" key="1">
    <citation type="submission" date="2020-08" db="EMBL/GenBank/DDBJ databases">
        <title>Genome public.</title>
        <authorList>
            <person name="Liu C."/>
            <person name="Sun Q."/>
        </authorList>
    </citation>
    <scope>NUCLEOTIDE SEQUENCE</scope>
    <source>
        <strain evidence="5">NSJ-31</strain>
    </source>
</reference>
<dbReference type="InterPro" id="IPR029063">
    <property type="entry name" value="SAM-dependent_MTases_sf"/>
</dbReference>
<dbReference type="GO" id="GO:0008990">
    <property type="term" value="F:rRNA (guanine-N2-)-methyltransferase activity"/>
    <property type="evidence" value="ECO:0007669"/>
    <property type="project" value="TreeGrafter"/>
</dbReference>
<dbReference type="Proteomes" id="UP000653127">
    <property type="component" value="Unassembled WGS sequence"/>
</dbReference>
<keyword evidence="6" id="KW-1185">Reference proteome</keyword>
<dbReference type="Pfam" id="PF02926">
    <property type="entry name" value="THUMP"/>
    <property type="match status" value="1"/>
</dbReference>
<dbReference type="InterPro" id="IPR002052">
    <property type="entry name" value="DNA_methylase_N6_adenine_CS"/>
</dbReference>
<dbReference type="Gene3D" id="3.40.50.150">
    <property type="entry name" value="Vaccinia Virus protein VP39"/>
    <property type="match status" value="1"/>
</dbReference>
<evidence type="ECO:0000256" key="1">
    <source>
        <dbReference type="ARBA" id="ARBA00022603"/>
    </source>
</evidence>
<dbReference type="InterPro" id="IPR000241">
    <property type="entry name" value="RlmKL-like_Mtase"/>
</dbReference>
<dbReference type="EMBL" id="JACRST010000001">
    <property type="protein sequence ID" value="MBC8545340.1"/>
    <property type="molecule type" value="Genomic_DNA"/>
</dbReference>
<comment type="caution">
    <text evidence="5">The sequence shown here is derived from an EMBL/GenBank/DDBJ whole genome shotgun (WGS) entry which is preliminary data.</text>
</comment>
<proteinExistence type="predicted"/>
<dbReference type="GO" id="GO:0003723">
    <property type="term" value="F:RNA binding"/>
    <property type="evidence" value="ECO:0007669"/>
    <property type="project" value="UniProtKB-UniRule"/>
</dbReference>
<evidence type="ECO:0000259" key="4">
    <source>
        <dbReference type="PROSITE" id="PS51165"/>
    </source>
</evidence>
<dbReference type="Pfam" id="PF22020">
    <property type="entry name" value="RlmL_1st"/>
    <property type="match status" value="1"/>
</dbReference>
<keyword evidence="1 5" id="KW-0489">Methyltransferase</keyword>
<dbReference type="Gene3D" id="3.30.2130.30">
    <property type="match status" value="1"/>
</dbReference>
<accession>A0A926DY44</accession>
<dbReference type="PANTHER" id="PTHR47313:SF1">
    <property type="entry name" value="RIBOSOMAL RNA LARGE SUBUNIT METHYLTRANSFERASE K_L"/>
    <property type="match status" value="1"/>
</dbReference>
<protein>
    <submittedName>
        <fullName evidence="5">Class I SAM-dependent RNA methyltransferase</fullName>
    </submittedName>
</protein>
<evidence type="ECO:0000256" key="3">
    <source>
        <dbReference type="PROSITE-ProRule" id="PRU00529"/>
    </source>
</evidence>
<dbReference type="RefSeq" id="WP_249281498.1">
    <property type="nucleotide sequence ID" value="NZ_JACRST010000001.1"/>
</dbReference>
<evidence type="ECO:0000313" key="5">
    <source>
        <dbReference type="EMBL" id="MBC8545340.1"/>
    </source>
</evidence>
<name>A0A926DY44_9FIRM</name>
<organism evidence="5 6">
    <name type="scientific">Ligaoa zhengdingensis</name>
    <dbReference type="NCBI Taxonomy" id="2763658"/>
    <lineage>
        <taxon>Bacteria</taxon>
        <taxon>Bacillati</taxon>
        <taxon>Bacillota</taxon>
        <taxon>Clostridia</taxon>
        <taxon>Eubacteriales</taxon>
        <taxon>Oscillospiraceae</taxon>
        <taxon>Ligaoa</taxon>
    </lineage>
</organism>
<evidence type="ECO:0000256" key="2">
    <source>
        <dbReference type="ARBA" id="ARBA00022679"/>
    </source>
</evidence>
<keyword evidence="3" id="KW-0694">RNA-binding</keyword>
<gene>
    <name evidence="5" type="ORF">H8711_00120</name>
</gene>
<keyword evidence="2" id="KW-0808">Transferase</keyword>
<dbReference type="SUPFAM" id="SSF53335">
    <property type="entry name" value="S-adenosyl-L-methionine-dependent methyltransferases"/>
    <property type="match status" value="1"/>
</dbReference>
<dbReference type="InterPro" id="IPR004114">
    <property type="entry name" value="THUMP_dom"/>
</dbReference>
<dbReference type="CDD" id="cd11715">
    <property type="entry name" value="THUMP_AdoMetMT"/>
    <property type="match status" value="1"/>
</dbReference>
<dbReference type="PROSITE" id="PS00092">
    <property type="entry name" value="N6_MTASE"/>
    <property type="match status" value="1"/>
</dbReference>
<dbReference type="AlphaFoldDB" id="A0A926DY44"/>
<dbReference type="InterPro" id="IPR054170">
    <property type="entry name" value="RlmL_1st"/>
</dbReference>
<dbReference type="Pfam" id="PF01170">
    <property type="entry name" value="UPF0020"/>
    <property type="match status" value="1"/>
</dbReference>
<dbReference type="PANTHER" id="PTHR47313">
    <property type="entry name" value="RIBOSOMAL RNA LARGE SUBUNIT METHYLTRANSFERASE K/L"/>
    <property type="match status" value="1"/>
</dbReference>
<sequence length="388" mass="44288">MSKIKVACPCIFGLESVLSAEVKKLGVQNIEVTDGRVTFMGDLEDVAKANIWLRTAERVLIVLGSFRAETFEELFQGVKALEFENFIRKEDAFPVKGWSLNSKLHSVPDCQSIVKRAIVKRLSEKYGQNWFEETGCRVQVQFSILKNIVTVMLDTSGAGLHKRGYRQNANIAPIKETLAAGIVDLARIRNDSLVYDPFCGSGTLLIEAALYALNIAPGINRRFSAERWSIFSDDTFKRVRREALEQIDRKASFRGYGYDIDPAAVELTQENARKAGVANRFQIAQRDIADFHTDELRALILTNPPYGERMLEVKEAQKIYRTMGRVFERRKYLSYYIISPDEQFEDLFGSGADRRRKLYNGMIKCQLYMYFKGEPEKPAAARQENRNE</sequence>
<dbReference type="PROSITE" id="PS51165">
    <property type="entry name" value="THUMP"/>
    <property type="match status" value="1"/>
</dbReference>
<evidence type="ECO:0000313" key="6">
    <source>
        <dbReference type="Proteomes" id="UP000653127"/>
    </source>
</evidence>
<dbReference type="InterPro" id="IPR053943">
    <property type="entry name" value="RlmKL-like_Mtase_CS"/>
</dbReference>
<feature type="domain" description="THUMP" evidence="4">
    <location>
        <begin position="45"/>
        <end position="155"/>
    </location>
</feature>
<dbReference type="PROSITE" id="PS01261">
    <property type="entry name" value="UPF0020"/>
    <property type="match status" value="1"/>
</dbReference>